<proteinExistence type="predicted"/>
<dbReference type="Gene3D" id="3.30.710.10">
    <property type="entry name" value="Potassium Channel Kv1.1, Chain A"/>
    <property type="match status" value="1"/>
</dbReference>
<keyword evidence="4" id="KW-1185">Reference proteome</keyword>
<comment type="subcellular location">
    <subcellularLocation>
        <location evidence="1">Nucleus</location>
    </subcellularLocation>
</comment>
<dbReference type="GO" id="GO:0003746">
    <property type="term" value="F:translation elongation factor activity"/>
    <property type="evidence" value="ECO:0007669"/>
    <property type="project" value="UniProtKB-KW"/>
</dbReference>
<reference evidence="3 4" key="1">
    <citation type="journal article" date="2019" name="Gigascience">
        <title>Whole-genome sequence of the oriental lung fluke Paragonimus westermani.</title>
        <authorList>
            <person name="Oey H."/>
            <person name="Zakrzewski M."/>
            <person name="Narain K."/>
            <person name="Devi K.R."/>
            <person name="Agatsuma T."/>
            <person name="Nawaratna S."/>
            <person name="Gobert G.N."/>
            <person name="Jones M.K."/>
            <person name="Ragan M.A."/>
            <person name="McManus D.P."/>
            <person name="Krause L."/>
        </authorList>
    </citation>
    <scope>NUCLEOTIDE SEQUENCE [LARGE SCALE GENOMIC DNA]</scope>
    <source>
        <strain evidence="3 4">IND2009</strain>
    </source>
</reference>
<dbReference type="Proteomes" id="UP000324629">
    <property type="component" value="Unassembled WGS sequence"/>
</dbReference>
<dbReference type="AlphaFoldDB" id="A0A5J4N7C4"/>
<organism evidence="3 4">
    <name type="scientific">Paragonimus westermani</name>
    <dbReference type="NCBI Taxonomy" id="34504"/>
    <lineage>
        <taxon>Eukaryota</taxon>
        <taxon>Metazoa</taxon>
        <taxon>Spiralia</taxon>
        <taxon>Lophotrochozoa</taxon>
        <taxon>Platyhelminthes</taxon>
        <taxon>Trematoda</taxon>
        <taxon>Digenea</taxon>
        <taxon>Plagiorchiida</taxon>
        <taxon>Troglotremata</taxon>
        <taxon>Troglotrematidae</taxon>
        <taxon>Paragonimus</taxon>
    </lineage>
</organism>
<dbReference type="GO" id="GO:0005634">
    <property type="term" value="C:nucleus"/>
    <property type="evidence" value="ECO:0007669"/>
    <property type="project" value="UniProtKB-SubCell"/>
</dbReference>
<keyword evidence="3" id="KW-0648">Protein biosynthesis</keyword>
<dbReference type="EMBL" id="QNGE01007276">
    <property type="protein sequence ID" value="KAA3671109.1"/>
    <property type="molecule type" value="Genomic_DNA"/>
</dbReference>
<dbReference type="GO" id="GO:0006511">
    <property type="term" value="P:ubiquitin-dependent protein catabolic process"/>
    <property type="evidence" value="ECO:0007669"/>
    <property type="project" value="InterPro"/>
</dbReference>
<dbReference type="SUPFAM" id="SSF54695">
    <property type="entry name" value="POZ domain"/>
    <property type="match status" value="1"/>
</dbReference>
<dbReference type="InterPro" id="IPR011333">
    <property type="entry name" value="SKP1/BTB/POZ_sf"/>
</dbReference>
<dbReference type="InterPro" id="IPR039948">
    <property type="entry name" value="ELC1"/>
</dbReference>
<protein>
    <submittedName>
        <fullName evidence="3">Transcription elongation factor B, polypeptide 1</fullName>
    </submittedName>
</protein>
<evidence type="ECO:0000259" key="2">
    <source>
        <dbReference type="Pfam" id="PF03931"/>
    </source>
</evidence>
<gene>
    <name evidence="3" type="ORF">DEA37_0013421</name>
</gene>
<sequence>MYVNYFKVLQGHCVFIRELGMQPPSSEQTDEKYGGAEGSDAMYVKLVSSDDHEFYVRREYALTSGTIKAMLSGPVFTQFCETTIGRTKRTCINRLQKSREKSAEVPIPLNPRNYVLNCSSVPLNSLPSEAFF</sequence>
<dbReference type="Pfam" id="PF03931">
    <property type="entry name" value="Skp1_POZ"/>
    <property type="match status" value="1"/>
</dbReference>
<dbReference type="PANTHER" id="PTHR20648">
    <property type="entry name" value="ELONGIN-C"/>
    <property type="match status" value="1"/>
</dbReference>
<comment type="caution">
    <text evidence="3">The sequence shown here is derived from an EMBL/GenBank/DDBJ whole genome shotgun (WGS) entry which is preliminary data.</text>
</comment>
<accession>A0A5J4N7C4</accession>
<evidence type="ECO:0000313" key="4">
    <source>
        <dbReference type="Proteomes" id="UP000324629"/>
    </source>
</evidence>
<feature type="domain" description="SKP1 component POZ" evidence="2">
    <location>
        <begin position="43"/>
        <end position="73"/>
    </location>
</feature>
<dbReference type="InterPro" id="IPR016073">
    <property type="entry name" value="Skp1_comp_POZ"/>
</dbReference>
<name>A0A5J4N7C4_9TREM</name>
<keyword evidence="3" id="KW-0251">Elongation factor</keyword>
<evidence type="ECO:0000256" key="1">
    <source>
        <dbReference type="ARBA" id="ARBA00004123"/>
    </source>
</evidence>
<evidence type="ECO:0000313" key="3">
    <source>
        <dbReference type="EMBL" id="KAA3671109.1"/>
    </source>
</evidence>